<feature type="transmembrane region" description="Helical" evidence="7">
    <location>
        <begin position="31"/>
        <end position="53"/>
    </location>
</feature>
<dbReference type="InterPro" id="IPR037185">
    <property type="entry name" value="EmrE-like"/>
</dbReference>
<feature type="transmembrane region" description="Helical" evidence="7">
    <location>
        <begin position="270"/>
        <end position="288"/>
    </location>
</feature>
<name>A0A6J4S5U3_9ACTN</name>
<dbReference type="AlphaFoldDB" id="A0A6J4S5U3"/>
<evidence type="ECO:0000313" key="9">
    <source>
        <dbReference type="EMBL" id="CAA9486078.1"/>
    </source>
</evidence>
<evidence type="ECO:0000256" key="1">
    <source>
        <dbReference type="ARBA" id="ARBA00004141"/>
    </source>
</evidence>
<evidence type="ECO:0000256" key="7">
    <source>
        <dbReference type="SAM" id="Phobius"/>
    </source>
</evidence>
<feature type="region of interest" description="Disordered" evidence="6">
    <location>
        <begin position="293"/>
        <end position="320"/>
    </location>
</feature>
<dbReference type="SUPFAM" id="SSF103481">
    <property type="entry name" value="Multidrug resistance efflux transporter EmrE"/>
    <property type="match status" value="2"/>
</dbReference>
<evidence type="ECO:0000256" key="4">
    <source>
        <dbReference type="ARBA" id="ARBA00022989"/>
    </source>
</evidence>
<dbReference type="InterPro" id="IPR050638">
    <property type="entry name" value="AA-Vitamin_Transporters"/>
</dbReference>
<gene>
    <name evidence="9" type="ORF">AVDCRST_MAG30-1110</name>
</gene>
<feature type="transmembrane region" description="Helical" evidence="7">
    <location>
        <begin position="155"/>
        <end position="175"/>
    </location>
</feature>
<evidence type="ECO:0000256" key="5">
    <source>
        <dbReference type="ARBA" id="ARBA00023136"/>
    </source>
</evidence>
<comment type="subcellular location">
    <subcellularLocation>
        <location evidence="1">Membrane</location>
        <topology evidence="1">Multi-pass membrane protein</topology>
    </subcellularLocation>
</comment>
<feature type="transmembrane region" description="Helical" evidence="7">
    <location>
        <begin position="216"/>
        <end position="235"/>
    </location>
</feature>
<reference evidence="9" key="1">
    <citation type="submission" date="2020-02" db="EMBL/GenBank/DDBJ databases">
        <authorList>
            <person name="Meier V. D."/>
        </authorList>
    </citation>
    <scope>NUCLEOTIDE SEQUENCE</scope>
    <source>
        <strain evidence="9">AVDCRST_MAG30</strain>
    </source>
</reference>
<dbReference type="PANTHER" id="PTHR32322">
    <property type="entry name" value="INNER MEMBRANE TRANSPORTER"/>
    <property type="match status" value="1"/>
</dbReference>
<dbReference type="EMBL" id="CADCVS010000174">
    <property type="protein sequence ID" value="CAA9486078.1"/>
    <property type="molecule type" value="Genomic_DNA"/>
</dbReference>
<feature type="transmembrane region" description="Helical" evidence="7">
    <location>
        <begin position="247"/>
        <end position="264"/>
    </location>
</feature>
<feature type="domain" description="EamA" evidence="8">
    <location>
        <begin position="156"/>
        <end position="289"/>
    </location>
</feature>
<protein>
    <recommendedName>
        <fullName evidence="8">EamA domain-containing protein</fullName>
    </recommendedName>
</protein>
<accession>A0A6J4S5U3</accession>
<feature type="domain" description="EamA" evidence="8">
    <location>
        <begin position="8"/>
        <end position="144"/>
    </location>
</feature>
<comment type="similarity">
    <text evidence="2">Belongs to the EamA transporter family.</text>
</comment>
<evidence type="ECO:0000259" key="8">
    <source>
        <dbReference type="Pfam" id="PF00892"/>
    </source>
</evidence>
<evidence type="ECO:0000256" key="2">
    <source>
        <dbReference type="ARBA" id="ARBA00007362"/>
    </source>
</evidence>
<keyword evidence="4 7" id="KW-1133">Transmembrane helix</keyword>
<sequence length="320" mass="32372">MTPRQVALLASLAAIWGASYLLIKYALEDFSAPVIVCGRTALAAVALLIALRITGGPHAARTALADARARPGSALLLGFTAVALPFTLITLGELEVPSGLTAVLISPASLFVAMLAPFIDTSERVGRRQAIGMVMGLGGVALVVGVESVSTTGEFLGALAMVAAAASYGVSSFVVKGRYGRLTSMQTSFVSIVVSTVLLLPAAIATAPSQAPGTRALLSLLALGVVGTALAFVIFYKLIAEVGAGRASLVSYLAPGMALVYGAVFLDETITTVAIGGLVLILGGVALASRRRRVPSEPDGATVPPSAAPLPSSPPPVPSR</sequence>
<feature type="transmembrane region" description="Helical" evidence="7">
    <location>
        <begin position="98"/>
        <end position="118"/>
    </location>
</feature>
<proteinExistence type="inferred from homology"/>
<feature type="transmembrane region" description="Helical" evidence="7">
    <location>
        <begin position="130"/>
        <end position="149"/>
    </location>
</feature>
<dbReference type="PANTHER" id="PTHR32322:SF9">
    <property type="entry name" value="AMINO-ACID METABOLITE EFFLUX PUMP-RELATED"/>
    <property type="match status" value="1"/>
</dbReference>
<dbReference type="InterPro" id="IPR000620">
    <property type="entry name" value="EamA_dom"/>
</dbReference>
<evidence type="ECO:0000256" key="6">
    <source>
        <dbReference type="SAM" id="MobiDB-lite"/>
    </source>
</evidence>
<feature type="compositionally biased region" description="Pro residues" evidence="6">
    <location>
        <begin position="306"/>
        <end position="320"/>
    </location>
</feature>
<feature type="transmembrane region" description="Helical" evidence="7">
    <location>
        <begin position="74"/>
        <end position="92"/>
    </location>
</feature>
<dbReference type="GO" id="GO:0016020">
    <property type="term" value="C:membrane"/>
    <property type="evidence" value="ECO:0007669"/>
    <property type="project" value="UniProtKB-SubCell"/>
</dbReference>
<feature type="transmembrane region" description="Helical" evidence="7">
    <location>
        <begin position="187"/>
        <end position="204"/>
    </location>
</feature>
<keyword evidence="5 7" id="KW-0472">Membrane</keyword>
<evidence type="ECO:0000256" key="3">
    <source>
        <dbReference type="ARBA" id="ARBA00022692"/>
    </source>
</evidence>
<dbReference type="Pfam" id="PF00892">
    <property type="entry name" value="EamA"/>
    <property type="match status" value="2"/>
</dbReference>
<organism evidence="9">
    <name type="scientific">uncultured Solirubrobacteraceae bacterium</name>
    <dbReference type="NCBI Taxonomy" id="1162706"/>
    <lineage>
        <taxon>Bacteria</taxon>
        <taxon>Bacillati</taxon>
        <taxon>Actinomycetota</taxon>
        <taxon>Thermoleophilia</taxon>
        <taxon>Solirubrobacterales</taxon>
        <taxon>Solirubrobacteraceae</taxon>
        <taxon>environmental samples</taxon>
    </lineage>
</organism>
<keyword evidence="3 7" id="KW-0812">Transmembrane</keyword>